<comment type="caution">
    <text evidence="1">The sequence shown here is derived from an EMBL/GenBank/DDBJ whole genome shotgun (WGS) entry which is preliminary data.</text>
</comment>
<reference evidence="1 3" key="1">
    <citation type="submission" date="2013-02" db="EMBL/GenBank/DDBJ databases">
        <title>The Genome Sequence of Enterococcus moraviensis BAA-383.</title>
        <authorList>
            <consortium name="The Broad Institute Genome Sequencing Platform"/>
            <consortium name="The Broad Institute Genome Sequencing Center for Infectious Disease"/>
            <person name="Earl A.M."/>
            <person name="Gilmore M.S."/>
            <person name="Lebreton F."/>
            <person name="Walker B."/>
            <person name="Young S.K."/>
            <person name="Zeng Q."/>
            <person name="Gargeya S."/>
            <person name="Fitzgerald M."/>
            <person name="Haas B."/>
            <person name="Abouelleil A."/>
            <person name="Alvarado L."/>
            <person name="Arachchi H.M."/>
            <person name="Berlin A.M."/>
            <person name="Chapman S.B."/>
            <person name="Dewar J."/>
            <person name="Goldberg J."/>
            <person name="Griggs A."/>
            <person name="Gujja S."/>
            <person name="Hansen M."/>
            <person name="Howarth C."/>
            <person name="Imamovic A."/>
            <person name="Larimer J."/>
            <person name="McCowan C."/>
            <person name="Murphy C."/>
            <person name="Neiman D."/>
            <person name="Pearson M."/>
            <person name="Priest M."/>
            <person name="Roberts A."/>
            <person name="Saif S."/>
            <person name="Shea T."/>
            <person name="Sisk P."/>
            <person name="Sykes S."/>
            <person name="Wortman J."/>
            <person name="Nusbaum C."/>
            <person name="Birren B."/>
        </authorList>
    </citation>
    <scope>NUCLEOTIDE SEQUENCE [LARGE SCALE GENOMIC DNA]</scope>
    <source>
        <strain evidence="1 3">ATCC BAA-383</strain>
    </source>
</reference>
<evidence type="ECO:0000313" key="4">
    <source>
        <dbReference type="Proteomes" id="UP000014157"/>
    </source>
</evidence>
<gene>
    <name evidence="2" type="ORF">I586_01940</name>
    <name evidence="1" type="ORF">UAY_01962</name>
</gene>
<dbReference type="RefSeq" id="WP_010765332.1">
    <property type="nucleotide sequence ID" value="NZ_ASWB01000002.1"/>
</dbReference>
<name>R2SVB7_9ENTE</name>
<dbReference type="AlphaFoldDB" id="R2SVB7"/>
<dbReference type="EMBL" id="AJAS01000015">
    <property type="protein sequence ID" value="EOH99185.1"/>
    <property type="molecule type" value="Genomic_DNA"/>
</dbReference>
<evidence type="ECO:0000313" key="1">
    <source>
        <dbReference type="EMBL" id="EOH99185.1"/>
    </source>
</evidence>
<evidence type="ECO:0000313" key="3">
    <source>
        <dbReference type="Proteomes" id="UP000013781"/>
    </source>
</evidence>
<proteinExistence type="predicted"/>
<protein>
    <submittedName>
        <fullName evidence="1">Uncharacterized protein</fullName>
    </submittedName>
</protein>
<evidence type="ECO:0000313" key="2">
    <source>
        <dbReference type="EMBL" id="EOT72132.1"/>
    </source>
</evidence>
<sequence length="124" mass="14734">MGRKDTVKMLRTDILFYGKQIKLFNRSDDWYIEKEGSKIERRVMYFEEGLIGKQYKVVDSIDLEAIYQEIQFVFDHKKTIIGKRPYRGAALHFTGKGDAYKETINRLDYNQKLKVHGKMYQLGK</sequence>
<accession>R2SVB7</accession>
<keyword evidence="4" id="KW-1185">Reference proteome</keyword>
<dbReference type="OrthoDB" id="2186257at2"/>
<dbReference type="EMBL" id="ASWB01000002">
    <property type="protein sequence ID" value="EOT72132.1"/>
    <property type="molecule type" value="Genomic_DNA"/>
</dbReference>
<dbReference type="PATRIC" id="fig|1158609.3.peg.1910"/>
<organism evidence="1 3">
    <name type="scientific">Enterococcus moraviensis ATCC BAA-383</name>
    <dbReference type="NCBI Taxonomy" id="1158609"/>
    <lineage>
        <taxon>Bacteria</taxon>
        <taxon>Bacillati</taxon>
        <taxon>Bacillota</taxon>
        <taxon>Bacilli</taxon>
        <taxon>Lactobacillales</taxon>
        <taxon>Enterococcaceae</taxon>
        <taxon>Enterococcus</taxon>
    </lineage>
</organism>
<dbReference type="Proteomes" id="UP000013781">
    <property type="component" value="Unassembled WGS sequence"/>
</dbReference>
<dbReference type="HOGENOM" id="CLU_2000398_0_0_9"/>
<reference evidence="2 4" key="2">
    <citation type="submission" date="2013-03" db="EMBL/GenBank/DDBJ databases">
        <title>The Genome Sequence of Enterococcus moraviensis BAA-383 (PacBio/Illumina hybrid assembly).</title>
        <authorList>
            <consortium name="The Broad Institute Genomics Platform"/>
            <consortium name="The Broad Institute Genome Sequencing Center for Infectious Disease"/>
            <person name="Earl A."/>
            <person name="Russ C."/>
            <person name="Gilmore M."/>
            <person name="Surin D."/>
            <person name="Walker B."/>
            <person name="Young S."/>
            <person name="Zeng Q."/>
            <person name="Gargeya S."/>
            <person name="Fitzgerald M."/>
            <person name="Haas B."/>
            <person name="Abouelleil A."/>
            <person name="Allen A.W."/>
            <person name="Alvarado L."/>
            <person name="Arachchi H.M."/>
            <person name="Berlin A.M."/>
            <person name="Chapman S.B."/>
            <person name="Gainer-Dewar J."/>
            <person name="Goldberg J."/>
            <person name="Griggs A."/>
            <person name="Gujja S."/>
            <person name="Hansen M."/>
            <person name="Howarth C."/>
            <person name="Imamovic A."/>
            <person name="Ireland A."/>
            <person name="Larimer J."/>
            <person name="McCowan C."/>
            <person name="Murphy C."/>
            <person name="Pearson M."/>
            <person name="Poon T.W."/>
            <person name="Priest M."/>
            <person name="Roberts A."/>
            <person name="Saif S."/>
            <person name="Shea T."/>
            <person name="Sisk P."/>
            <person name="Sykes S."/>
            <person name="Wortman J."/>
            <person name="Nusbaum C."/>
            <person name="Birren B."/>
        </authorList>
    </citation>
    <scope>NUCLEOTIDE SEQUENCE [LARGE SCALE GENOMIC DNA]</scope>
    <source>
        <strain evidence="2 4">ATCC BAA-383</strain>
    </source>
</reference>
<dbReference type="Proteomes" id="UP000014157">
    <property type="component" value="Unassembled WGS sequence"/>
</dbReference>